<reference evidence="2 3" key="1">
    <citation type="submission" date="2021-02" db="EMBL/GenBank/DDBJ databases">
        <title>De Novo genome assembly of isolated myxobacteria.</title>
        <authorList>
            <person name="Stevens D.C."/>
        </authorList>
    </citation>
    <scope>NUCLEOTIDE SEQUENCE [LARGE SCALE GENOMIC DNA]</scope>
    <source>
        <strain evidence="2 3">SCHIC003</strain>
    </source>
</reference>
<dbReference type="EMBL" id="CP071091">
    <property type="protein sequence ID" value="QSQ15783.1"/>
    <property type="molecule type" value="Genomic_DNA"/>
</dbReference>
<dbReference type="PANTHER" id="PTHR43798:SF5">
    <property type="entry name" value="MONOACYLGLYCEROL LIPASE ABHD6"/>
    <property type="match status" value="1"/>
</dbReference>
<dbReference type="GO" id="GO:0016787">
    <property type="term" value="F:hydrolase activity"/>
    <property type="evidence" value="ECO:0007669"/>
    <property type="project" value="UniProtKB-KW"/>
</dbReference>
<feature type="domain" description="AB hydrolase-1" evidence="1">
    <location>
        <begin position="67"/>
        <end position="315"/>
    </location>
</feature>
<dbReference type="Proteomes" id="UP000663090">
    <property type="component" value="Chromosome"/>
</dbReference>
<accession>A0ABX7NAU4</accession>
<dbReference type="InterPro" id="IPR029058">
    <property type="entry name" value="AB_hydrolase_fold"/>
</dbReference>
<proteinExistence type="predicted"/>
<evidence type="ECO:0000259" key="1">
    <source>
        <dbReference type="Pfam" id="PF00561"/>
    </source>
</evidence>
<evidence type="ECO:0000313" key="2">
    <source>
        <dbReference type="EMBL" id="QSQ15783.1"/>
    </source>
</evidence>
<keyword evidence="3" id="KW-1185">Reference proteome</keyword>
<evidence type="ECO:0000313" key="3">
    <source>
        <dbReference type="Proteomes" id="UP000663090"/>
    </source>
</evidence>
<name>A0ABX7NAU4_9BACT</name>
<organism evidence="2 3">
    <name type="scientific">Myxococcus landrumensis</name>
    <dbReference type="NCBI Taxonomy" id="2813577"/>
    <lineage>
        <taxon>Bacteria</taxon>
        <taxon>Pseudomonadati</taxon>
        <taxon>Myxococcota</taxon>
        <taxon>Myxococcia</taxon>
        <taxon>Myxococcales</taxon>
        <taxon>Cystobacterineae</taxon>
        <taxon>Myxococcaceae</taxon>
        <taxon>Myxococcus</taxon>
    </lineage>
</organism>
<sequence>MERWATGGQVARTACTPVLPVPWWMGMPYRRITRHVVAPDGTRVAWHTHLGDLMESAAEGVLRPRGTVLLTNGIGTSENFWRYIVSSLEQDHRVVHWHYRGHGGSEESRSGDYSVATHVGDLERVTEEVMARGDGRPPHQVAFSMGVRVLLELYRRRPDLVPGMTLIAGPPGAPGSGYEGLAEWAMLSTVREVFRVLTPAVPVAAPVVRAVLGSRFAYPLARAVGALRPRAPRDDIDEFLYALRTMSPRAYWYTLRGLAEGHAWDVLPSIKVPTFIIAARDDTLVPLREMIRMRDALPHARWLQVDDAGHAGLLEAGTEISDAVRSFLVNEHPRSSESWSQVESLPSAPA</sequence>
<dbReference type="InterPro" id="IPR000073">
    <property type="entry name" value="AB_hydrolase_1"/>
</dbReference>
<dbReference type="InterPro" id="IPR050266">
    <property type="entry name" value="AB_hydrolase_sf"/>
</dbReference>
<dbReference type="Gene3D" id="3.40.50.1820">
    <property type="entry name" value="alpha/beta hydrolase"/>
    <property type="match status" value="1"/>
</dbReference>
<dbReference type="Pfam" id="PF00561">
    <property type="entry name" value="Abhydrolase_1"/>
    <property type="match status" value="1"/>
</dbReference>
<keyword evidence="2" id="KW-0378">Hydrolase</keyword>
<dbReference type="PANTHER" id="PTHR43798">
    <property type="entry name" value="MONOACYLGLYCEROL LIPASE"/>
    <property type="match status" value="1"/>
</dbReference>
<gene>
    <name evidence="2" type="ORF">JY572_06915</name>
</gene>
<dbReference type="SUPFAM" id="SSF53474">
    <property type="entry name" value="alpha/beta-Hydrolases"/>
    <property type="match status" value="1"/>
</dbReference>
<protein>
    <submittedName>
        <fullName evidence="2">Alpha/beta hydrolase</fullName>
    </submittedName>
</protein>